<evidence type="ECO:0000256" key="12">
    <source>
        <dbReference type="ARBA" id="ARBA00022989"/>
    </source>
</evidence>
<dbReference type="InterPro" id="IPR011759">
    <property type="entry name" value="Cyt_c_oxidase_su2_TM_dom"/>
</dbReference>
<dbReference type="Gene3D" id="2.60.40.420">
    <property type="entry name" value="Cupredoxins - blue copper proteins"/>
    <property type="match status" value="1"/>
</dbReference>
<comment type="similarity">
    <text evidence="3 17">Belongs to the cytochrome c oxidase subunit 2 family.</text>
</comment>
<evidence type="ECO:0000256" key="8">
    <source>
        <dbReference type="ARBA" id="ARBA00022692"/>
    </source>
</evidence>
<dbReference type="Gene3D" id="1.10.287.90">
    <property type="match status" value="1"/>
</dbReference>
<dbReference type="PRINTS" id="PR01166">
    <property type="entry name" value="CYCOXIDASEII"/>
</dbReference>
<dbReference type="PIRSF" id="PIRSF000292">
    <property type="entry name" value="Ubi_od_II"/>
    <property type="match status" value="1"/>
</dbReference>
<evidence type="ECO:0000256" key="17">
    <source>
        <dbReference type="PIRNR" id="PIRNR000292"/>
    </source>
</evidence>
<keyword evidence="10" id="KW-0732">Signal</keyword>
<feature type="transmembrane region" description="Helical" evidence="18">
    <location>
        <begin position="87"/>
        <end position="105"/>
    </location>
</feature>
<evidence type="ECO:0000256" key="10">
    <source>
        <dbReference type="ARBA" id="ARBA00022729"/>
    </source>
</evidence>
<dbReference type="EMBL" id="PISE01000024">
    <property type="protein sequence ID" value="PKG23426.1"/>
    <property type="molecule type" value="Genomic_DNA"/>
</dbReference>
<evidence type="ECO:0000256" key="7">
    <source>
        <dbReference type="ARBA" id="ARBA00022660"/>
    </source>
</evidence>
<keyword evidence="5 17" id="KW-0813">Transport</keyword>
<dbReference type="AlphaFoldDB" id="A0A2N0Z1N7"/>
<keyword evidence="6 17" id="KW-1003">Cell membrane</keyword>
<name>A0A2N0Z1N7_9BACI</name>
<dbReference type="InterPro" id="IPR008972">
    <property type="entry name" value="Cupredoxin"/>
</dbReference>
<feature type="domain" description="Cytochrome oxidase subunit II copper A binding" evidence="19">
    <location>
        <begin position="124"/>
        <end position="236"/>
    </location>
</feature>
<organism evidence="21 22">
    <name type="scientific">Niallia nealsonii</name>
    <dbReference type="NCBI Taxonomy" id="115979"/>
    <lineage>
        <taxon>Bacteria</taxon>
        <taxon>Bacillati</taxon>
        <taxon>Bacillota</taxon>
        <taxon>Bacilli</taxon>
        <taxon>Bacillales</taxon>
        <taxon>Bacillaceae</taxon>
        <taxon>Niallia</taxon>
    </lineage>
</organism>
<dbReference type="NCBIfam" id="TIGR01432">
    <property type="entry name" value="QOXA"/>
    <property type="match status" value="1"/>
</dbReference>
<dbReference type="SUPFAM" id="SSF81464">
    <property type="entry name" value="Cytochrome c oxidase subunit II-like, transmembrane region"/>
    <property type="match status" value="1"/>
</dbReference>
<dbReference type="EC" id="1.10.3.-" evidence="17"/>
<evidence type="ECO:0000256" key="1">
    <source>
        <dbReference type="ARBA" id="ARBA00000725"/>
    </source>
</evidence>
<evidence type="ECO:0000256" key="16">
    <source>
        <dbReference type="ARBA" id="ARBA00024688"/>
    </source>
</evidence>
<gene>
    <name evidence="21" type="ORF">CWS01_11875</name>
</gene>
<dbReference type="PANTHER" id="PTHR22888">
    <property type="entry name" value="CYTOCHROME C OXIDASE, SUBUNIT II"/>
    <property type="match status" value="1"/>
</dbReference>
<dbReference type="RefSeq" id="WP_101177418.1">
    <property type="nucleotide sequence ID" value="NZ_PISE01000024.1"/>
</dbReference>
<evidence type="ECO:0000259" key="20">
    <source>
        <dbReference type="PROSITE" id="PS50999"/>
    </source>
</evidence>
<evidence type="ECO:0000256" key="2">
    <source>
        <dbReference type="ARBA" id="ARBA00004651"/>
    </source>
</evidence>
<feature type="transmembrane region" description="Helical" evidence="18">
    <location>
        <begin position="47"/>
        <end position="66"/>
    </location>
</feature>
<reference evidence="21 22" key="1">
    <citation type="journal article" date="2003" name="Int. J. Syst. Evol. Microbiol.">
        <title>Bacillus nealsonii sp. nov., isolated from a spacecraft-assembly facility, whose spores are gamma-radiation resistant.</title>
        <authorList>
            <person name="Venkateswaran K."/>
            <person name="Kempf M."/>
            <person name="Chen F."/>
            <person name="Satomi M."/>
            <person name="Nicholson W."/>
            <person name="Kern R."/>
        </authorList>
    </citation>
    <scope>NUCLEOTIDE SEQUENCE [LARGE SCALE GENOMIC DNA]</scope>
    <source>
        <strain evidence="21 22">FO-92</strain>
    </source>
</reference>
<dbReference type="GO" id="GO:0042773">
    <property type="term" value="P:ATP synthesis coupled electron transport"/>
    <property type="evidence" value="ECO:0007669"/>
    <property type="project" value="TreeGrafter"/>
</dbReference>
<keyword evidence="15 17" id="KW-0472">Membrane</keyword>
<keyword evidence="12 18" id="KW-1133">Transmembrane helix</keyword>
<evidence type="ECO:0000256" key="9">
    <source>
        <dbReference type="ARBA" id="ARBA00022723"/>
    </source>
</evidence>
<dbReference type="PROSITE" id="PS50999">
    <property type="entry name" value="COX2_TM"/>
    <property type="match status" value="1"/>
</dbReference>
<dbReference type="OrthoDB" id="9783445at2"/>
<comment type="catalytic activity">
    <reaction evidence="1 17">
        <text>2 a quinol + O2 = 2 a quinone + 2 H2O</text>
        <dbReference type="Rhea" id="RHEA:55376"/>
        <dbReference type="ChEBI" id="CHEBI:15377"/>
        <dbReference type="ChEBI" id="CHEBI:15379"/>
        <dbReference type="ChEBI" id="CHEBI:24646"/>
        <dbReference type="ChEBI" id="CHEBI:132124"/>
    </reaction>
</comment>
<evidence type="ECO:0000259" key="19">
    <source>
        <dbReference type="PROSITE" id="PS50857"/>
    </source>
</evidence>
<dbReference type="SUPFAM" id="SSF49503">
    <property type="entry name" value="Cupredoxins"/>
    <property type="match status" value="1"/>
</dbReference>
<keyword evidence="7 17" id="KW-0679">Respiratory chain</keyword>
<keyword evidence="13 17" id="KW-0560">Oxidoreductase</keyword>
<dbReference type="InterPro" id="IPR002429">
    <property type="entry name" value="CcO_II-like_C"/>
</dbReference>
<keyword evidence="8 18" id="KW-0812">Transmembrane</keyword>
<dbReference type="InterPro" id="IPR036257">
    <property type="entry name" value="Cyt_c_oxidase_su2_TM_sf"/>
</dbReference>
<keyword evidence="14" id="KW-0186">Copper</keyword>
<keyword evidence="9" id="KW-0479">Metal-binding</keyword>
<dbReference type="Pfam" id="PF02790">
    <property type="entry name" value="COX2_TM"/>
    <property type="match status" value="1"/>
</dbReference>
<dbReference type="GO" id="GO:0016682">
    <property type="term" value="F:oxidoreductase activity, acting on diphenols and related substances as donors, oxygen as acceptor"/>
    <property type="evidence" value="ECO:0007669"/>
    <property type="project" value="InterPro"/>
</dbReference>
<dbReference type="GO" id="GO:0005507">
    <property type="term" value="F:copper ion binding"/>
    <property type="evidence" value="ECO:0007669"/>
    <property type="project" value="InterPro"/>
</dbReference>
<dbReference type="Proteomes" id="UP000233375">
    <property type="component" value="Unassembled WGS sequence"/>
</dbReference>
<evidence type="ECO:0000313" key="22">
    <source>
        <dbReference type="Proteomes" id="UP000233375"/>
    </source>
</evidence>
<dbReference type="PROSITE" id="PS51257">
    <property type="entry name" value="PROKAR_LIPOPROTEIN"/>
    <property type="match status" value="1"/>
</dbReference>
<dbReference type="InterPro" id="IPR006332">
    <property type="entry name" value="QoxA"/>
</dbReference>
<comment type="function">
    <text evidence="17">Catalyzes quinol oxidation with the concomitant reduction of oxygen to water. Subunit II transfers the electrons from a quinol to the binuclear center of the catalytic subunit I.</text>
</comment>
<dbReference type="GO" id="GO:0005886">
    <property type="term" value="C:plasma membrane"/>
    <property type="evidence" value="ECO:0007669"/>
    <property type="project" value="UniProtKB-SubCell"/>
</dbReference>
<feature type="domain" description="Cytochrome oxidase subunit II transmembrane region profile" evidence="20">
    <location>
        <begin position="20"/>
        <end position="118"/>
    </location>
</feature>
<evidence type="ECO:0000256" key="14">
    <source>
        <dbReference type="ARBA" id="ARBA00023008"/>
    </source>
</evidence>
<evidence type="ECO:0000256" key="15">
    <source>
        <dbReference type="ARBA" id="ARBA00023136"/>
    </source>
</evidence>
<sequence length="316" mass="36022">MKSKKGYLLSLLSILLVVFLSGCENMVVFNPQGPVAKSIMDLINWSIVFMVIICLVVFGLFGFIVWKYRATSENKDYEPPEEHGSTLLEIIWTVIPFLIIIALTIPTVKTIYAIEEVPKNYKDKDPVVINVTSADWKWIFSYPEEGIETVNYVNIPAGVPVEFKLTSAGTMQSFWIPALAGQKYTMYGAETDLYVVADNPGNYLGQNTSFNGRGYAEMQFDVEAKTQEDYDKWVDEVKDTAPKLSEDKYKEILKPTHLGRMTFSNTHLEWIDHGKGGDSNYYLNPELYEVHDYPGRTFTDEYKKLKESDGGEHDEH</sequence>
<keyword evidence="11 17" id="KW-0249">Electron transport</keyword>
<dbReference type="InterPro" id="IPR034227">
    <property type="entry name" value="CuRO_UO_II"/>
</dbReference>
<proteinExistence type="inferred from homology"/>
<dbReference type="InterPro" id="IPR045187">
    <property type="entry name" value="CcO_II"/>
</dbReference>
<dbReference type="InterPro" id="IPR006333">
    <property type="entry name" value="Cyt_o_ubiquinol_oxidase_su2"/>
</dbReference>
<evidence type="ECO:0000313" key="21">
    <source>
        <dbReference type="EMBL" id="PKG23426.1"/>
    </source>
</evidence>
<evidence type="ECO:0000256" key="11">
    <source>
        <dbReference type="ARBA" id="ARBA00022982"/>
    </source>
</evidence>
<protein>
    <recommendedName>
        <fullName evidence="4 17">Quinol oxidase subunit 2</fullName>
        <ecNumber evidence="17">1.10.3.-</ecNumber>
    </recommendedName>
</protein>
<dbReference type="PANTHER" id="PTHR22888:SF18">
    <property type="entry name" value="CYTOCHROME BO(3) UBIQUINOL OXIDASE SUBUNIT 2"/>
    <property type="match status" value="1"/>
</dbReference>
<comment type="subcellular location">
    <subcellularLocation>
        <location evidence="2">Cell membrane</location>
        <topology evidence="2">Multi-pass membrane protein</topology>
    </subcellularLocation>
</comment>
<dbReference type="GO" id="GO:0004129">
    <property type="term" value="F:cytochrome-c oxidase activity"/>
    <property type="evidence" value="ECO:0007669"/>
    <property type="project" value="UniProtKB-UniRule"/>
</dbReference>
<accession>A0A2N0Z1N7</accession>
<comment type="function">
    <text evidence="16">Subunits I and II form the functional core of the enzyme complex. Electrons originating in cytochrome c are transferred via heme a and Cu(A) to the binuclear center formed by heme a3 and Cu(B).</text>
</comment>
<dbReference type="NCBIfam" id="TIGR02866">
    <property type="entry name" value="CoxB"/>
    <property type="match status" value="1"/>
</dbReference>
<evidence type="ECO:0000256" key="5">
    <source>
        <dbReference type="ARBA" id="ARBA00022448"/>
    </source>
</evidence>
<dbReference type="GO" id="GO:0009486">
    <property type="term" value="F:cytochrome bo3 ubiquinol oxidase activity"/>
    <property type="evidence" value="ECO:0007669"/>
    <property type="project" value="InterPro"/>
</dbReference>
<evidence type="ECO:0000256" key="6">
    <source>
        <dbReference type="ARBA" id="ARBA00022475"/>
    </source>
</evidence>
<dbReference type="PROSITE" id="PS50857">
    <property type="entry name" value="COX2_CUA"/>
    <property type="match status" value="1"/>
</dbReference>
<dbReference type="InterPro" id="IPR014222">
    <property type="entry name" value="Cyt_c_oxidase_su2"/>
</dbReference>
<comment type="caution">
    <text evidence="21">The sequence shown here is derived from an EMBL/GenBank/DDBJ whole genome shotgun (WGS) entry which is preliminary data.</text>
</comment>
<evidence type="ECO:0000256" key="18">
    <source>
        <dbReference type="SAM" id="Phobius"/>
    </source>
</evidence>
<dbReference type="CDD" id="cd04212">
    <property type="entry name" value="CuRO_UO_II"/>
    <property type="match status" value="1"/>
</dbReference>
<keyword evidence="22" id="KW-1185">Reference proteome</keyword>
<evidence type="ECO:0000256" key="3">
    <source>
        <dbReference type="ARBA" id="ARBA00007866"/>
    </source>
</evidence>
<evidence type="ECO:0000256" key="4">
    <source>
        <dbReference type="ARBA" id="ARBA00016131"/>
    </source>
</evidence>
<evidence type="ECO:0000256" key="13">
    <source>
        <dbReference type="ARBA" id="ARBA00023002"/>
    </source>
</evidence>